<dbReference type="OrthoDB" id="9796672at2"/>
<dbReference type="GO" id="GO:0016020">
    <property type="term" value="C:membrane"/>
    <property type="evidence" value="ECO:0007669"/>
    <property type="project" value="UniProtKB-SubCell"/>
</dbReference>
<dbReference type="InterPro" id="IPR048254">
    <property type="entry name" value="CDP_ALCOHOL_P_TRANSF_CS"/>
</dbReference>
<keyword evidence="12 18" id="KW-0472">Membrane</keyword>
<sequence length="196" mass="22628">MDMKNKENLFNIPNCLCYFRILLIPIFLYVYFGSEFEYHFIIAAFVLVLSGISDFLDGFIARKYDMVTDFGKLIDPIADKLTQFTIAITLLFNYPLVWLLLIIIVLKDGMLGIVGLYLYDYGLKIQGASWWGKIATAYFYVVVILLISLHIPNTMLSTVLIITSSALMLLSFVLYGKELKYMVKEKEKLINEQKRN</sequence>
<name>A0A1I0CY92_9FIRM</name>
<evidence type="ECO:0000256" key="16">
    <source>
        <dbReference type="ARBA" id="ARBA00048586"/>
    </source>
</evidence>
<evidence type="ECO:0000256" key="2">
    <source>
        <dbReference type="ARBA" id="ARBA00004141"/>
    </source>
</evidence>
<evidence type="ECO:0000256" key="8">
    <source>
        <dbReference type="ARBA" id="ARBA00022679"/>
    </source>
</evidence>
<feature type="transmembrane region" description="Helical" evidence="18">
    <location>
        <begin position="38"/>
        <end position="61"/>
    </location>
</feature>
<evidence type="ECO:0000256" key="14">
    <source>
        <dbReference type="ARBA" id="ARBA00023264"/>
    </source>
</evidence>
<evidence type="ECO:0000256" key="17">
    <source>
        <dbReference type="RuleBase" id="RU003750"/>
    </source>
</evidence>
<comment type="subcellular location">
    <subcellularLocation>
        <location evidence="2">Membrane</location>
        <topology evidence="2">Multi-pass membrane protein</topology>
    </subcellularLocation>
</comment>
<dbReference type="InterPro" id="IPR050324">
    <property type="entry name" value="CDP-alcohol_PTase-I"/>
</dbReference>
<keyword evidence="7" id="KW-0444">Lipid biosynthesis</keyword>
<dbReference type="UniPathway" id="UPA00084">
    <property type="reaction ID" value="UER00503"/>
</dbReference>
<comment type="similarity">
    <text evidence="4 17">Belongs to the CDP-alcohol phosphatidyltransferase class-I family.</text>
</comment>
<evidence type="ECO:0000313" key="19">
    <source>
        <dbReference type="EMBL" id="SET24850.1"/>
    </source>
</evidence>
<dbReference type="InterPro" id="IPR000462">
    <property type="entry name" value="CDP-OH_P_trans"/>
</dbReference>
<keyword evidence="13" id="KW-0594">Phospholipid biosynthesis</keyword>
<dbReference type="PANTHER" id="PTHR14269">
    <property type="entry name" value="CDP-DIACYLGLYCEROL--GLYCEROL-3-PHOSPHATE 3-PHOSPHATIDYLTRANSFERASE-RELATED"/>
    <property type="match status" value="1"/>
</dbReference>
<evidence type="ECO:0000256" key="6">
    <source>
        <dbReference type="ARBA" id="ARBA00014944"/>
    </source>
</evidence>
<dbReference type="InterPro" id="IPR004570">
    <property type="entry name" value="Phosphatidylglycerol_P_synth"/>
</dbReference>
<evidence type="ECO:0000313" key="20">
    <source>
        <dbReference type="Proteomes" id="UP000198558"/>
    </source>
</evidence>
<evidence type="ECO:0000256" key="3">
    <source>
        <dbReference type="ARBA" id="ARBA00005042"/>
    </source>
</evidence>
<keyword evidence="9 18" id="KW-0812">Transmembrane</keyword>
<evidence type="ECO:0000256" key="12">
    <source>
        <dbReference type="ARBA" id="ARBA00023136"/>
    </source>
</evidence>
<dbReference type="Proteomes" id="UP000198558">
    <property type="component" value="Unassembled WGS sequence"/>
</dbReference>
<dbReference type="Pfam" id="PF01066">
    <property type="entry name" value="CDP-OH_P_transf"/>
    <property type="match status" value="1"/>
</dbReference>
<organism evidence="19 20">
    <name type="scientific">Thomasclavelia cocleata</name>
    <dbReference type="NCBI Taxonomy" id="69824"/>
    <lineage>
        <taxon>Bacteria</taxon>
        <taxon>Bacillati</taxon>
        <taxon>Bacillota</taxon>
        <taxon>Erysipelotrichia</taxon>
        <taxon>Erysipelotrichales</taxon>
        <taxon>Coprobacillaceae</taxon>
        <taxon>Thomasclavelia</taxon>
    </lineage>
</organism>
<evidence type="ECO:0000256" key="11">
    <source>
        <dbReference type="ARBA" id="ARBA00023098"/>
    </source>
</evidence>
<keyword evidence="14" id="KW-1208">Phospholipid metabolism</keyword>
<gene>
    <name evidence="19" type="ORF">SAMN04489758_10467</name>
</gene>
<keyword evidence="11" id="KW-0443">Lipid metabolism</keyword>
<comment type="function">
    <text evidence="1">This protein catalyzes the committed step to the synthesis of the acidic phospholipids.</text>
</comment>
<dbReference type="PROSITE" id="PS00379">
    <property type="entry name" value="CDP_ALCOHOL_P_TRANSF"/>
    <property type="match status" value="1"/>
</dbReference>
<accession>A0A1I0CY92</accession>
<dbReference type="AlphaFoldDB" id="A0A1I0CY92"/>
<keyword evidence="8 17" id="KW-0808">Transferase</keyword>
<dbReference type="Gene3D" id="1.20.120.1760">
    <property type="match status" value="1"/>
</dbReference>
<dbReference type="GO" id="GO:0006655">
    <property type="term" value="P:phosphatidylglycerol biosynthetic process"/>
    <property type="evidence" value="ECO:0007669"/>
    <property type="project" value="UniProtKB-UniPathway"/>
</dbReference>
<evidence type="ECO:0000256" key="13">
    <source>
        <dbReference type="ARBA" id="ARBA00023209"/>
    </source>
</evidence>
<proteinExistence type="inferred from homology"/>
<reference evidence="20" key="1">
    <citation type="submission" date="2016-10" db="EMBL/GenBank/DDBJ databases">
        <authorList>
            <person name="Varghese N."/>
            <person name="Submissions S."/>
        </authorList>
    </citation>
    <scope>NUCLEOTIDE SEQUENCE [LARGE SCALE GENOMIC DNA]</scope>
    <source>
        <strain evidence="20">DSM 1551</strain>
    </source>
</reference>
<feature type="transmembrane region" description="Helical" evidence="18">
    <location>
        <begin position="130"/>
        <end position="149"/>
    </location>
</feature>
<evidence type="ECO:0000256" key="4">
    <source>
        <dbReference type="ARBA" id="ARBA00010441"/>
    </source>
</evidence>
<keyword evidence="10 18" id="KW-1133">Transmembrane helix</keyword>
<keyword evidence="20" id="KW-1185">Reference proteome</keyword>
<dbReference type="EMBL" id="FOIN01000004">
    <property type="protein sequence ID" value="SET24850.1"/>
    <property type="molecule type" value="Genomic_DNA"/>
</dbReference>
<evidence type="ECO:0000256" key="1">
    <source>
        <dbReference type="ARBA" id="ARBA00003973"/>
    </source>
</evidence>
<dbReference type="PIRSF" id="PIRSF000847">
    <property type="entry name" value="Phos_ph_gly_syn"/>
    <property type="match status" value="1"/>
</dbReference>
<evidence type="ECO:0000256" key="15">
    <source>
        <dbReference type="ARBA" id="ARBA00033018"/>
    </source>
</evidence>
<comment type="pathway">
    <text evidence="3">Phospholipid metabolism; phosphatidylglycerol biosynthesis; phosphatidylglycerol from CDP-diacylglycerol: step 1/2.</text>
</comment>
<evidence type="ECO:0000256" key="10">
    <source>
        <dbReference type="ARBA" id="ARBA00022989"/>
    </source>
</evidence>
<dbReference type="RefSeq" id="WP_092352455.1">
    <property type="nucleotide sequence ID" value="NZ_CAMTSG010000007.1"/>
</dbReference>
<dbReference type="GeneID" id="78287687"/>
<evidence type="ECO:0000256" key="5">
    <source>
        <dbReference type="ARBA" id="ARBA00013170"/>
    </source>
</evidence>
<evidence type="ECO:0000256" key="9">
    <source>
        <dbReference type="ARBA" id="ARBA00022692"/>
    </source>
</evidence>
<dbReference type="PANTHER" id="PTHR14269:SF62">
    <property type="entry name" value="CDP-DIACYLGLYCEROL--GLYCEROL-3-PHOSPHATE 3-PHOSPHATIDYLTRANSFERASE 1, CHLOROPLASTIC"/>
    <property type="match status" value="1"/>
</dbReference>
<comment type="catalytic activity">
    <reaction evidence="16">
        <text>a CDP-1,2-diacyl-sn-glycerol + sn-glycerol 3-phosphate = a 1,2-diacyl-sn-glycero-3-phospho-(1'-sn-glycero-3'-phosphate) + CMP + H(+)</text>
        <dbReference type="Rhea" id="RHEA:12593"/>
        <dbReference type="ChEBI" id="CHEBI:15378"/>
        <dbReference type="ChEBI" id="CHEBI:57597"/>
        <dbReference type="ChEBI" id="CHEBI:58332"/>
        <dbReference type="ChEBI" id="CHEBI:60110"/>
        <dbReference type="ChEBI" id="CHEBI:60377"/>
        <dbReference type="EC" id="2.7.8.5"/>
    </reaction>
</comment>
<protein>
    <recommendedName>
        <fullName evidence="6">CDP-diacylglycerol--glycerol-3-phosphate 3-phosphatidyltransferase</fullName>
        <ecNumber evidence="5">2.7.8.5</ecNumber>
    </recommendedName>
    <alternativeName>
        <fullName evidence="15">Phosphatidylglycerophosphate synthase</fullName>
    </alternativeName>
</protein>
<dbReference type="GO" id="GO:0008444">
    <property type="term" value="F:CDP-diacylglycerol-glycerol-3-phosphate 3-phosphatidyltransferase activity"/>
    <property type="evidence" value="ECO:0007669"/>
    <property type="project" value="UniProtKB-EC"/>
</dbReference>
<dbReference type="EC" id="2.7.8.5" evidence="5"/>
<feature type="transmembrane region" description="Helical" evidence="18">
    <location>
        <begin position="12"/>
        <end position="32"/>
    </location>
</feature>
<evidence type="ECO:0000256" key="18">
    <source>
        <dbReference type="SAM" id="Phobius"/>
    </source>
</evidence>
<feature type="transmembrane region" description="Helical" evidence="18">
    <location>
        <begin position="155"/>
        <end position="176"/>
    </location>
</feature>
<evidence type="ECO:0000256" key="7">
    <source>
        <dbReference type="ARBA" id="ARBA00022516"/>
    </source>
</evidence>
<dbReference type="InterPro" id="IPR043130">
    <property type="entry name" value="CDP-OH_PTrfase_TM_dom"/>
</dbReference>